<feature type="compositionally biased region" description="Low complexity" evidence="1">
    <location>
        <begin position="77"/>
        <end position="88"/>
    </location>
</feature>
<dbReference type="AlphaFoldDB" id="A0A8H6A654"/>
<sequence>MAASPGEGPSPCLRLRYIAIVDKALHHPDYSEIDINIALETLKVKGQEPPTIPWIIDYLAAAPVQGSPRRQHRCQQPRRSLPTLPPSRNQHHHTEQEGLLRKLPVLARHLQFSVIRTLLLYP</sequence>
<gene>
    <name evidence="2" type="ORF">ETB97_000396</name>
</gene>
<accession>A0A8H6A654</accession>
<evidence type="ECO:0000313" key="2">
    <source>
        <dbReference type="EMBL" id="KAF5861280.1"/>
    </source>
</evidence>
<dbReference type="EMBL" id="SPNV01000103">
    <property type="protein sequence ID" value="KAF5861280.1"/>
    <property type="molecule type" value="Genomic_DNA"/>
</dbReference>
<evidence type="ECO:0000313" key="3">
    <source>
        <dbReference type="Proteomes" id="UP000541154"/>
    </source>
</evidence>
<name>A0A8H6A654_PETAA</name>
<dbReference type="Proteomes" id="UP000541154">
    <property type="component" value="Unassembled WGS sequence"/>
</dbReference>
<protein>
    <submittedName>
        <fullName evidence="2">Uncharacterized protein</fullName>
    </submittedName>
</protein>
<comment type="caution">
    <text evidence="2">The sequence shown here is derived from an EMBL/GenBank/DDBJ whole genome shotgun (WGS) entry which is preliminary data.</text>
</comment>
<reference evidence="2 3" key="1">
    <citation type="submission" date="2019-04" db="EMBL/GenBank/DDBJ databases">
        <title>Aspergillus burnettii sp. nov., novel species from soil in southeast Queensland.</title>
        <authorList>
            <person name="Gilchrist C.L.M."/>
            <person name="Pitt J.I."/>
            <person name="Lange L."/>
            <person name="Lacey H.J."/>
            <person name="Vuong D."/>
            <person name="Midgley D.J."/>
            <person name="Greenfield P."/>
            <person name="Bradbury M."/>
            <person name="Lacey E."/>
            <person name="Busk P.K."/>
            <person name="Pilgaard B."/>
            <person name="Chooi Y.H."/>
            <person name="Piggott A.M."/>
        </authorList>
    </citation>
    <scope>NUCLEOTIDE SEQUENCE [LARGE SCALE GENOMIC DNA]</scope>
    <source>
        <strain evidence="2 3">FRR 5400</strain>
    </source>
</reference>
<feature type="region of interest" description="Disordered" evidence="1">
    <location>
        <begin position="66"/>
        <end position="98"/>
    </location>
</feature>
<proteinExistence type="predicted"/>
<keyword evidence="3" id="KW-1185">Reference proteome</keyword>
<evidence type="ECO:0000256" key="1">
    <source>
        <dbReference type="SAM" id="MobiDB-lite"/>
    </source>
</evidence>
<organism evidence="2 3">
    <name type="scientific">Petromyces alliaceus</name>
    <name type="common">Aspergillus alliaceus</name>
    <dbReference type="NCBI Taxonomy" id="209559"/>
    <lineage>
        <taxon>Eukaryota</taxon>
        <taxon>Fungi</taxon>
        <taxon>Dikarya</taxon>
        <taxon>Ascomycota</taxon>
        <taxon>Pezizomycotina</taxon>
        <taxon>Eurotiomycetes</taxon>
        <taxon>Eurotiomycetidae</taxon>
        <taxon>Eurotiales</taxon>
        <taxon>Aspergillaceae</taxon>
        <taxon>Aspergillus</taxon>
        <taxon>Aspergillus subgen. Circumdati</taxon>
    </lineage>
</organism>